<accession>A0A919TM22</accession>
<proteinExistence type="predicted"/>
<name>A0A919TM22_9ACTN</name>
<reference evidence="1" key="1">
    <citation type="submission" date="2021-01" db="EMBL/GenBank/DDBJ databases">
        <title>Whole genome shotgun sequence of Actinoplanes siamensis NBRC 109076.</title>
        <authorList>
            <person name="Komaki H."/>
            <person name="Tamura T."/>
        </authorList>
    </citation>
    <scope>NUCLEOTIDE SEQUENCE</scope>
    <source>
        <strain evidence="1">NBRC 109076</strain>
    </source>
</reference>
<keyword evidence="2" id="KW-1185">Reference proteome</keyword>
<dbReference type="EMBL" id="BOMW01000055">
    <property type="protein sequence ID" value="GIF07866.1"/>
    <property type="molecule type" value="Genomic_DNA"/>
</dbReference>
<gene>
    <name evidence="1" type="ORF">Asi03nite_54040</name>
</gene>
<evidence type="ECO:0000313" key="2">
    <source>
        <dbReference type="Proteomes" id="UP000629619"/>
    </source>
</evidence>
<dbReference type="Proteomes" id="UP000629619">
    <property type="component" value="Unassembled WGS sequence"/>
</dbReference>
<sequence>MAKGEVDLIVKKKAPAGGGRSRARGEARLLTSADARAPAGQVVQETDGQVQLPLVWMVTPKVLPLPFGLATRVCVFG</sequence>
<protein>
    <submittedName>
        <fullName evidence="1">Uncharacterized protein</fullName>
    </submittedName>
</protein>
<organism evidence="1 2">
    <name type="scientific">Actinoplanes siamensis</name>
    <dbReference type="NCBI Taxonomy" id="1223317"/>
    <lineage>
        <taxon>Bacteria</taxon>
        <taxon>Bacillati</taxon>
        <taxon>Actinomycetota</taxon>
        <taxon>Actinomycetes</taxon>
        <taxon>Micromonosporales</taxon>
        <taxon>Micromonosporaceae</taxon>
        <taxon>Actinoplanes</taxon>
    </lineage>
</organism>
<evidence type="ECO:0000313" key="1">
    <source>
        <dbReference type="EMBL" id="GIF07866.1"/>
    </source>
</evidence>
<dbReference type="AlphaFoldDB" id="A0A919TM22"/>
<comment type="caution">
    <text evidence="1">The sequence shown here is derived from an EMBL/GenBank/DDBJ whole genome shotgun (WGS) entry which is preliminary data.</text>
</comment>